<dbReference type="Pfam" id="PF13952">
    <property type="entry name" value="DUF4216"/>
    <property type="match status" value="1"/>
</dbReference>
<dbReference type="OMA" id="RIDACGF"/>
<gene>
    <name evidence="2" type="primary">LOC107771223</name>
</gene>
<evidence type="ECO:0000259" key="1">
    <source>
        <dbReference type="Pfam" id="PF13952"/>
    </source>
</evidence>
<dbReference type="AlphaFoldDB" id="A0A1S3Y1F2"/>
<dbReference type="KEGG" id="nta:107771223"/>
<dbReference type="PaxDb" id="4097-A0A1S3Y1F2"/>
<proteinExistence type="predicted"/>
<dbReference type="RefSeq" id="XP_016446053.1">
    <property type="nucleotide sequence ID" value="XM_016590567.1"/>
</dbReference>
<dbReference type="PANTHER" id="PTHR48451">
    <property type="entry name" value="DUF4218 DOMAIN-CONTAINING PROTEIN"/>
    <property type="match status" value="1"/>
</dbReference>
<reference evidence="2" key="1">
    <citation type="submission" date="2025-08" db="UniProtKB">
        <authorList>
            <consortium name="RefSeq"/>
        </authorList>
    </citation>
    <scope>IDENTIFICATION</scope>
</reference>
<dbReference type="InterPro" id="IPR025312">
    <property type="entry name" value="DUF4216"/>
</dbReference>
<dbReference type="OrthoDB" id="1703558at2759"/>
<evidence type="ECO:0000313" key="2">
    <source>
        <dbReference type="RefSeq" id="XP_016446053.1"/>
    </source>
</evidence>
<accession>A0A1S3Y1F2</accession>
<protein>
    <recommendedName>
        <fullName evidence="1">DUF4216 domain-containing protein</fullName>
    </recommendedName>
</protein>
<dbReference type="STRING" id="4097.A0A1S3Y1F2"/>
<organism evidence="2">
    <name type="scientific">Nicotiana tabacum</name>
    <name type="common">Common tobacco</name>
    <dbReference type="NCBI Taxonomy" id="4097"/>
    <lineage>
        <taxon>Eukaryota</taxon>
        <taxon>Viridiplantae</taxon>
        <taxon>Streptophyta</taxon>
        <taxon>Embryophyta</taxon>
        <taxon>Tracheophyta</taxon>
        <taxon>Spermatophyta</taxon>
        <taxon>Magnoliopsida</taxon>
        <taxon>eudicotyledons</taxon>
        <taxon>Gunneridae</taxon>
        <taxon>Pentapetalae</taxon>
        <taxon>asterids</taxon>
        <taxon>lamiids</taxon>
        <taxon>Solanales</taxon>
        <taxon>Solanaceae</taxon>
        <taxon>Nicotianoideae</taxon>
        <taxon>Nicotianeae</taxon>
        <taxon>Nicotiana</taxon>
    </lineage>
</organism>
<dbReference type="PANTHER" id="PTHR48451:SF1">
    <property type="entry name" value="DUF4218 DOMAIN-CONTAINING PROTEIN"/>
    <property type="match status" value="1"/>
</dbReference>
<name>A0A1S3Y1F2_TOBAC</name>
<feature type="domain" description="DUF4216" evidence="1">
    <location>
        <begin position="114"/>
        <end position="174"/>
    </location>
</feature>
<sequence>MRWNGRKPTSTEIEKIVNKDFIDWFPQKIVNPDISNTVSDYLKFLADGLTPHARRFTSFNINGFKFRTSEREDGLKTQNSGVFCTSSTSCIASGADRNLRQADLPYYGKLEDIIELNYYGRFWVTLFKCKWDDTTRDRGFRIDACGFSSVNFSRLIHTSDHEEDGPYIEASQAQMYIMWTMR</sequence>